<dbReference type="RefSeq" id="WP_343934012.1">
    <property type="nucleotide sequence ID" value="NZ_BAAABU010000004.1"/>
</dbReference>
<protein>
    <submittedName>
        <fullName evidence="3">Uncharacterized protein</fullName>
    </submittedName>
</protein>
<proteinExistence type="predicted"/>
<feature type="transmembrane region" description="Helical" evidence="2">
    <location>
        <begin position="43"/>
        <end position="62"/>
    </location>
</feature>
<accession>A0ABP3D9M5</accession>
<feature type="compositionally biased region" description="Low complexity" evidence="1">
    <location>
        <begin position="115"/>
        <end position="129"/>
    </location>
</feature>
<dbReference type="Proteomes" id="UP001500416">
    <property type="component" value="Unassembled WGS sequence"/>
</dbReference>
<evidence type="ECO:0000256" key="2">
    <source>
        <dbReference type="SAM" id="Phobius"/>
    </source>
</evidence>
<evidence type="ECO:0000313" key="3">
    <source>
        <dbReference type="EMBL" id="GAA0226660.1"/>
    </source>
</evidence>
<dbReference type="EMBL" id="BAAABU010000004">
    <property type="protein sequence ID" value="GAA0226660.1"/>
    <property type="molecule type" value="Genomic_DNA"/>
</dbReference>
<evidence type="ECO:0000256" key="1">
    <source>
        <dbReference type="SAM" id="MobiDB-lite"/>
    </source>
</evidence>
<keyword evidence="2" id="KW-0472">Membrane</keyword>
<organism evidence="3 4">
    <name type="scientific">Saccharothrix mutabilis subsp. mutabilis</name>
    <dbReference type="NCBI Taxonomy" id="66855"/>
    <lineage>
        <taxon>Bacteria</taxon>
        <taxon>Bacillati</taxon>
        <taxon>Actinomycetota</taxon>
        <taxon>Actinomycetes</taxon>
        <taxon>Pseudonocardiales</taxon>
        <taxon>Pseudonocardiaceae</taxon>
        <taxon>Saccharothrix</taxon>
    </lineage>
</organism>
<keyword evidence="2" id="KW-1133">Transmembrane helix</keyword>
<feature type="compositionally biased region" description="Polar residues" evidence="1">
    <location>
        <begin position="71"/>
        <end position="87"/>
    </location>
</feature>
<sequence length="248" mass="24837">MDERKLAELFRDAAGGAAPPPSFDVGSVRAESARVTARRRTRLALGSTLAVVLLFGGVLVTADLTRQDSGGLTASAGSAQDSPSPNLTPFEVPQEGQQRADADQSGEALPKSGPDDPSTQGDGTSGTTGRIAPGGTSGCQEVDRELAVALADKLPAADGLQPAPAAAQCPPGSRGASYLVRDGSIPGVVSVVLVPPGTLTVSSSATAEASSPAKTGVVHVLSEPEAGSSVAPFAAELDELAREIAARF</sequence>
<name>A0ABP3D9M5_9PSEU</name>
<feature type="region of interest" description="Disordered" evidence="1">
    <location>
        <begin position="71"/>
        <end position="138"/>
    </location>
</feature>
<gene>
    <name evidence="3" type="ORF">GCM10010492_26190</name>
</gene>
<comment type="caution">
    <text evidence="3">The sequence shown here is derived from an EMBL/GenBank/DDBJ whole genome shotgun (WGS) entry which is preliminary data.</text>
</comment>
<keyword evidence="4" id="KW-1185">Reference proteome</keyword>
<reference evidence="4" key="1">
    <citation type="journal article" date="2019" name="Int. J. Syst. Evol. Microbiol.">
        <title>The Global Catalogue of Microorganisms (GCM) 10K type strain sequencing project: providing services to taxonomists for standard genome sequencing and annotation.</title>
        <authorList>
            <consortium name="The Broad Institute Genomics Platform"/>
            <consortium name="The Broad Institute Genome Sequencing Center for Infectious Disease"/>
            <person name="Wu L."/>
            <person name="Ma J."/>
        </authorList>
    </citation>
    <scope>NUCLEOTIDE SEQUENCE [LARGE SCALE GENOMIC DNA]</scope>
    <source>
        <strain evidence="4">JCM 3380</strain>
    </source>
</reference>
<keyword evidence="2" id="KW-0812">Transmembrane</keyword>
<evidence type="ECO:0000313" key="4">
    <source>
        <dbReference type="Proteomes" id="UP001500416"/>
    </source>
</evidence>